<evidence type="ECO:0000256" key="1">
    <source>
        <dbReference type="SAM" id="Phobius"/>
    </source>
</evidence>
<dbReference type="PANTHER" id="PTHR14795:SF0">
    <property type="entry name" value="TRANSMEMBRANE PROTEIN 62"/>
    <property type="match status" value="1"/>
</dbReference>
<keyword evidence="1 5" id="KW-0812">Transmembrane</keyword>
<dbReference type="InterPro" id="IPR056229">
    <property type="entry name" value="Ig_TMM62"/>
</dbReference>
<reference evidence="5 6" key="1">
    <citation type="journal article" date="2021" name="Elife">
        <title>Chloroplast acquisition without the gene transfer in kleptoplastic sea slugs, Plakobranchus ocellatus.</title>
        <authorList>
            <person name="Maeda T."/>
            <person name="Takahashi S."/>
            <person name="Yoshida T."/>
            <person name="Shimamura S."/>
            <person name="Takaki Y."/>
            <person name="Nagai Y."/>
            <person name="Toyoda A."/>
            <person name="Suzuki Y."/>
            <person name="Arimoto A."/>
            <person name="Ishii H."/>
            <person name="Satoh N."/>
            <person name="Nishiyama T."/>
            <person name="Hasebe M."/>
            <person name="Maruyama T."/>
            <person name="Minagawa J."/>
            <person name="Obokata J."/>
            <person name="Shigenobu S."/>
        </authorList>
    </citation>
    <scope>NUCLEOTIDE SEQUENCE [LARGE SCALE GENOMIC DNA]</scope>
</reference>
<dbReference type="Pfam" id="PF24384">
    <property type="entry name" value="Ig_TMM62"/>
    <property type="match status" value="1"/>
</dbReference>
<feature type="transmembrane region" description="Helical" evidence="1">
    <location>
        <begin position="7"/>
        <end position="30"/>
    </location>
</feature>
<comment type="caution">
    <text evidence="5">The sequence shown here is derived from an EMBL/GenBank/DDBJ whole genome shotgun (WGS) entry which is preliminary data.</text>
</comment>
<evidence type="ECO:0000313" key="6">
    <source>
        <dbReference type="Proteomes" id="UP000735302"/>
    </source>
</evidence>
<dbReference type="AlphaFoldDB" id="A0AAV3YIL1"/>
<feature type="domain" description="TMEM62 C-terminal" evidence="4">
    <location>
        <begin position="452"/>
        <end position="583"/>
    </location>
</feature>
<feature type="transmembrane region" description="Helical" evidence="1">
    <location>
        <begin position="585"/>
        <end position="607"/>
    </location>
</feature>
<dbReference type="InterPro" id="IPR004843">
    <property type="entry name" value="Calcineurin-like_PHP"/>
</dbReference>
<name>A0AAV3YIL1_9GAST</name>
<feature type="domain" description="TMEM62 Ig-like" evidence="3">
    <location>
        <begin position="324"/>
        <end position="429"/>
    </location>
</feature>
<feature type="transmembrane region" description="Helical" evidence="1">
    <location>
        <begin position="551"/>
        <end position="573"/>
    </location>
</feature>
<sequence>MCKVLRFSFLTIVGISIIFAFGISELLSALDSTYERESEGALSRPIRNPEKWPRIDGSFKNIFWVVQISDIHISLYIDPKRGPDLLELCQNYIKLINPETVLVTGDLTDAKGKGRLDSMQIREEWVIYQNVVKKCSAMTRAKWIDIRGNHDCFDVYNSSSSNNYYRWFSATGPVHERKNKLEEGFIHSVDFPFGSYSFIGMDTCSRPGPNRPFNFFGYMSEKQKKHLKYLSAVASTSNHTVWFGHFPTSLIVQNSPTLREIMRGSIMYLCGHLHTLANLVPHMYARQKTGQLELELGDWKENRVFRVIAFDNDLVSFVDAKFGNQPIVLITNPKNKDHLSPSLEPVEMIASSSYIRILIFSPKAVKQVIVHIDNRYLGNAIPSHPDSPLYVLKWNAKMFSEGDHKLLVIVLTADKNTTLVTQHFSMDGKEGDFKLLPRLILMLNIYTVGKVVFGVLVFLYIIVLSSLRQCSNIRMFFFRGMFLRKVYANKLLIKIWLVSRISSLYYLLVGSVLYLAFGPWFVAHLLSDHIGVVFVWGIVINNTFLPGGLTYFYGIFQVMVFTVPVTLILGHILEKRRKFCNKFVIIRHIPFAAFTSLLFLFTAYLAFGEFRWAYGHLALPLGPLRTGNLILLPIAIGLALRADLKEIMADTGHF</sequence>
<accession>A0AAV3YIL1</accession>
<feature type="transmembrane region" description="Helical" evidence="1">
    <location>
        <begin position="503"/>
        <end position="522"/>
    </location>
</feature>
<proteinExistence type="predicted"/>
<feature type="transmembrane region" description="Helical" evidence="1">
    <location>
        <begin position="439"/>
        <end position="464"/>
    </location>
</feature>
<gene>
    <name evidence="5" type="ORF">PoB_000943000</name>
</gene>
<keyword evidence="6" id="KW-1185">Reference proteome</keyword>
<dbReference type="Pfam" id="PF24394">
    <property type="entry name" value="TMEM62_C"/>
    <property type="match status" value="1"/>
</dbReference>
<evidence type="ECO:0000259" key="2">
    <source>
        <dbReference type="Pfam" id="PF00149"/>
    </source>
</evidence>
<keyword evidence="1" id="KW-0472">Membrane</keyword>
<feature type="domain" description="Calcineurin-like phosphoesterase" evidence="2">
    <location>
        <begin position="64"/>
        <end position="274"/>
    </location>
</feature>
<dbReference type="EMBL" id="BLXT01001042">
    <property type="protein sequence ID" value="GFN82924.1"/>
    <property type="molecule type" value="Genomic_DNA"/>
</dbReference>
<organism evidence="5 6">
    <name type="scientific">Plakobranchus ocellatus</name>
    <dbReference type="NCBI Taxonomy" id="259542"/>
    <lineage>
        <taxon>Eukaryota</taxon>
        <taxon>Metazoa</taxon>
        <taxon>Spiralia</taxon>
        <taxon>Lophotrochozoa</taxon>
        <taxon>Mollusca</taxon>
        <taxon>Gastropoda</taxon>
        <taxon>Heterobranchia</taxon>
        <taxon>Euthyneura</taxon>
        <taxon>Panpulmonata</taxon>
        <taxon>Sacoglossa</taxon>
        <taxon>Placobranchoidea</taxon>
        <taxon>Plakobranchidae</taxon>
        <taxon>Plakobranchus</taxon>
    </lineage>
</organism>
<keyword evidence="1" id="KW-1133">Transmembrane helix</keyword>
<dbReference type="InterPro" id="IPR056230">
    <property type="entry name" value="TMEM62_C"/>
</dbReference>
<dbReference type="InterPro" id="IPR029052">
    <property type="entry name" value="Metallo-depent_PP-like"/>
</dbReference>
<dbReference type="Pfam" id="PF00149">
    <property type="entry name" value="Metallophos"/>
    <property type="match status" value="1"/>
</dbReference>
<evidence type="ECO:0000259" key="3">
    <source>
        <dbReference type="Pfam" id="PF24384"/>
    </source>
</evidence>
<dbReference type="PANTHER" id="PTHR14795">
    <property type="entry name" value="HELICASE RELATED"/>
    <property type="match status" value="1"/>
</dbReference>
<dbReference type="Gene3D" id="3.60.21.10">
    <property type="match status" value="1"/>
</dbReference>
<dbReference type="SUPFAM" id="SSF56300">
    <property type="entry name" value="Metallo-dependent phosphatases"/>
    <property type="match status" value="1"/>
</dbReference>
<evidence type="ECO:0000313" key="5">
    <source>
        <dbReference type="EMBL" id="GFN82924.1"/>
    </source>
</evidence>
<dbReference type="GO" id="GO:0016787">
    <property type="term" value="F:hydrolase activity"/>
    <property type="evidence" value="ECO:0007669"/>
    <property type="project" value="InterPro"/>
</dbReference>
<protein>
    <submittedName>
        <fullName evidence="5">Transmembrane protein 62</fullName>
    </submittedName>
</protein>
<dbReference type="Proteomes" id="UP000735302">
    <property type="component" value="Unassembled WGS sequence"/>
</dbReference>
<feature type="transmembrane region" description="Helical" evidence="1">
    <location>
        <begin position="627"/>
        <end position="644"/>
    </location>
</feature>
<evidence type="ECO:0000259" key="4">
    <source>
        <dbReference type="Pfam" id="PF24394"/>
    </source>
</evidence>